<proteinExistence type="predicted"/>
<dbReference type="GeneID" id="42304993"/>
<dbReference type="Proteomes" id="UP000182836">
    <property type="component" value="Unassembled WGS sequence"/>
</dbReference>
<reference evidence="2 4" key="2">
    <citation type="submission" date="2016-10" db="EMBL/GenBank/DDBJ databases">
        <authorList>
            <person name="de Groot N.N."/>
        </authorList>
    </citation>
    <scope>NUCLEOTIDE SEQUENCE [LARGE SCALE GENOMIC DNA]</scope>
    <source>
        <strain evidence="2 4">DSM 2895</strain>
    </source>
</reference>
<evidence type="ECO:0000313" key="3">
    <source>
        <dbReference type="Proteomes" id="UP000037269"/>
    </source>
</evidence>
<evidence type="ECO:0000313" key="2">
    <source>
        <dbReference type="EMBL" id="SDI65509.1"/>
    </source>
</evidence>
<dbReference type="STRING" id="47500.AF333_07245"/>
<dbReference type="OrthoDB" id="1661761at2"/>
<dbReference type="EMBL" id="FNED01000006">
    <property type="protein sequence ID" value="SDI65509.1"/>
    <property type="molecule type" value="Genomic_DNA"/>
</dbReference>
<reference evidence="1 3" key="1">
    <citation type="submission" date="2015-07" db="EMBL/GenBank/DDBJ databases">
        <title>Fjat-14205 dsm 2895.</title>
        <authorList>
            <person name="Liu B."/>
            <person name="Wang J."/>
            <person name="Zhu Y."/>
            <person name="Liu G."/>
            <person name="Chen Q."/>
            <person name="Chen Z."/>
            <person name="Lan J."/>
            <person name="Che J."/>
            <person name="Ge C."/>
            <person name="Shi H."/>
            <person name="Pan Z."/>
            <person name="Liu X."/>
        </authorList>
    </citation>
    <scope>NUCLEOTIDE SEQUENCE [LARGE SCALE GENOMIC DNA]</scope>
    <source>
        <strain evidence="1 3">DSM 2895</strain>
    </source>
</reference>
<protein>
    <submittedName>
        <fullName evidence="1">Normocyte-binding protein</fullName>
    </submittedName>
</protein>
<evidence type="ECO:0000313" key="4">
    <source>
        <dbReference type="Proteomes" id="UP000182836"/>
    </source>
</evidence>
<dbReference type="EMBL" id="LGUG01000004">
    <property type="protein sequence ID" value="KON95308.1"/>
    <property type="molecule type" value="Genomic_DNA"/>
</dbReference>
<evidence type="ECO:0000313" key="1">
    <source>
        <dbReference type="EMBL" id="KON95308.1"/>
    </source>
</evidence>
<organism evidence="1 3">
    <name type="scientific">Aneurinibacillus migulanus</name>
    <name type="common">Bacillus migulanus</name>
    <dbReference type="NCBI Taxonomy" id="47500"/>
    <lineage>
        <taxon>Bacteria</taxon>
        <taxon>Bacillati</taxon>
        <taxon>Bacillota</taxon>
        <taxon>Bacilli</taxon>
        <taxon>Bacillales</taxon>
        <taxon>Paenibacillaceae</taxon>
        <taxon>Aneurinibacillus group</taxon>
        <taxon>Aneurinibacillus</taxon>
    </lineage>
</organism>
<dbReference type="PATRIC" id="fig|47500.8.peg.6091"/>
<name>A0A0D1VAV3_ANEMI</name>
<dbReference type="RefSeq" id="WP_043065498.1">
    <property type="nucleotide sequence ID" value="NZ_BJOA01000018.1"/>
</dbReference>
<sequence length="425" mass="50047">MKDIVTDRLNKIEDLEQRKLLKNIMTGVFLNLVDYQEEMNRKLEEKVFNEITGTTENLDIYVTVCSRDELDPIHEFLYPMIPGDAERKSCNMRNIVSKLSAKEEVHLLTLFLQCDFVKIKELASSHRIFHGEMITTEGQYHIQVSLQQNKTYMDEIEKLYNIFQKNGIPWRTVNHPYANKFFDAVLVGYEGTLKEEEEIQEIRINLEEYEEYKRLNMIPLWNIERVELKNLGFPIPAMDKVNFEHILSLRKPGVEHGYLVDGEEEMIRYIKRTPEELIVVSPQEKSGVWNVLKVTQPVSAKNNDVEYELVSNKRKNSFMDAFIRKQAITVRAKGEISRIIYSFEATKDFELDHIEIKEQVGETTETYNMNPFISDHVRSEKDKKVMKLRFRVNGDNSFIRHDILSFLVSEIQMYFPEYKCEGDLS</sequence>
<keyword evidence="3" id="KW-1185">Reference proteome</keyword>
<gene>
    <name evidence="1" type="ORF">AF333_07245</name>
    <name evidence="2" type="ORF">SAMN04487909_10656</name>
</gene>
<dbReference type="AlphaFoldDB" id="A0A0D1VAV3"/>
<dbReference type="Proteomes" id="UP000037269">
    <property type="component" value="Unassembled WGS sequence"/>
</dbReference>
<accession>A0A0D1VAV3</accession>